<dbReference type="Proteomes" id="UP000421283">
    <property type="component" value="Unassembled WGS sequence"/>
</dbReference>
<gene>
    <name evidence="1" type="ORF">F7D31_01030</name>
</gene>
<evidence type="ECO:0000313" key="2">
    <source>
        <dbReference type="Proteomes" id="UP000421283"/>
    </source>
</evidence>
<reference evidence="2" key="1">
    <citation type="submission" date="2019-09" db="EMBL/GenBank/DDBJ databases">
        <title>Distinct polysaccharide growth profiles of human intestinal Prevotella copri isolates.</title>
        <authorList>
            <person name="Fehlner-Peach H."/>
            <person name="Magnabosco C."/>
            <person name="Raghavan V."/>
            <person name="Scher J.U."/>
            <person name="Tett A."/>
            <person name="Cox L.M."/>
            <person name="Gottsegen C."/>
            <person name="Watters A."/>
            <person name="Wiltshire- Gordon J.D."/>
            <person name="Segata N."/>
            <person name="Bonneau R."/>
            <person name="Littman D.R."/>
        </authorList>
    </citation>
    <scope>NUCLEOTIDE SEQUENCE [LARGE SCALE GENOMIC DNA]</scope>
    <source>
        <strain evidence="2">iAU3127</strain>
    </source>
</reference>
<accession>A0AA91A5L3</accession>
<dbReference type="RefSeq" id="WP_153136958.1">
    <property type="nucleotide sequence ID" value="NZ_VZAP01000012.1"/>
</dbReference>
<dbReference type="AlphaFoldDB" id="A0AA91A5L3"/>
<comment type="caution">
    <text evidence="1">The sequence shown here is derived from an EMBL/GenBank/DDBJ whole genome shotgun (WGS) entry which is preliminary data.</text>
</comment>
<protein>
    <submittedName>
        <fullName evidence="1">Uncharacterized protein</fullName>
    </submittedName>
</protein>
<dbReference type="EMBL" id="VZAP01000012">
    <property type="protein sequence ID" value="MQO91276.1"/>
    <property type="molecule type" value="Genomic_DNA"/>
</dbReference>
<evidence type="ECO:0000313" key="1">
    <source>
        <dbReference type="EMBL" id="MQO91276.1"/>
    </source>
</evidence>
<name>A0AA91A5L3_9BACT</name>
<organism evidence="1 2">
    <name type="scientific">Segatella copri</name>
    <dbReference type="NCBI Taxonomy" id="165179"/>
    <lineage>
        <taxon>Bacteria</taxon>
        <taxon>Pseudomonadati</taxon>
        <taxon>Bacteroidota</taxon>
        <taxon>Bacteroidia</taxon>
        <taxon>Bacteroidales</taxon>
        <taxon>Prevotellaceae</taxon>
        <taxon>Segatella</taxon>
    </lineage>
</organism>
<proteinExistence type="predicted"/>
<sequence length="159" mass="19008">MWLRRIWTRIRDTVVKKFGEWVDRECPLIEDEDDSVGEKTIKEVVDKSLLEESIISSLEKANKERVVKVKKRQGRYIWEVRPATFVDAYLFLMNLSCMKREWLQRHIKADKTTFSMELADGYVLELTEGWKRMNAEALLRISKDRKYTMKVYFYKGDTA</sequence>